<evidence type="ECO:0000259" key="4">
    <source>
        <dbReference type="Pfam" id="PF17289"/>
    </source>
</evidence>
<dbReference type="InterPro" id="IPR035421">
    <property type="entry name" value="Terminase_6C"/>
</dbReference>
<accession>A0A151JEX1</accession>
<dbReference type="Pfam" id="PF03237">
    <property type="entry name" value="Terminase_6N"/>
    <property type="match status" value="1"/>
</dbReference>
<reference evidence="6" key="1">
    <citation type="submission" date="2015-12" db="EMBL/GenBank/DDBJ databases">
        <authorList>
            <person name="Tarr C.L."/>
            <person name="Gladney L.M."/>
        </authorList>
    </citation>
    <scope>NUCLEOTIDE SEQUENCE [LARGE SCALE GENOMIC DNA]</scope>
    <source>
        <strain evidence="6">2756-81</strain>
    </source>
</reference>
<protein>
    <submittedName>
        <fullName evidence="5">Terminase</fullName>
    </submittedName>
</protein>
<dbReference type="InterPro" id="IPR027417">
    <property type="entry name" value="P-loop_NTPase"/>
</dbReference>
<feature type="compositionally biased region" description="Polar residues" evidence="2">
    <location>
        <begin position="107"/>
        <end position="116"/>
    </location>
</feature>
<dbReference type="EMBL" id="LOMK01000002">
    <property type="protein sequence ID" value="KYN24278.1"/>
    <property type="molecule type" value="Genomic_DNA"/>
</dbReference>
<feature type="region of interest" description="Disordered" evidence="2">
    <location>
        <begin position="90"/>
        <end position="150"/>
    </location>
</feature>
<sequence length="612" mass="70032">MAYSPEIRQAARALYLKAWTPREIADELNLNSDRIIYYWADKFGWRDMLREQTIDEAIANRIQTLLEIENPSKPQLDMLDRLIEHHVKLKKLRAKPAKPEQSGGEVSAQSGKQTSRSGHKTEQSGQQNADSGQSSAPSGKRRKKVKNDVSEITEGDFKRWHGSLFEYQHTMRNNMHQRIRNILKSRQIGATYYFAGEALENAILTGDNQIFLSASRAQAEVFRRYIVSLAKEFLGLELSGNPMTLSNGAELHFLSTNGKTAQSYHGHVYVDEYFWIGKFDELNKVASAMATHKKWRKTYFSTPSTKMHPAYPFWTGDKWRDGSERRKNIEFPTFDELRDGGRLCPDKQWRYVVTIEDAAKGGCDLFDIDELREEYNETDFNNLFMCIFVDGASSIFEFNKIQKCMVDTAIWQDYSPSAERPFGNREVWLGYDPSRTRDNAVLMVVAPPVVAAEKFRVLEKHTWRGLAFQHQAAEISKVFLRFNVTYLGIDVTGIGAGVYDLLKDTHPREVVPIHYSPDNKNRLVMKMIDVIDGNRLQFDAGMKETAMSFMAIKRTSTNSGNNMTFKAERSELAGHADDFWALSHALINEPLNHTTKRKSRWVFSGEQGQLAA</sequence>
<feature type="compositionally biased region" description="Polar residues" evidence="2">
    <location>
        <begin position="123"/>
        <end position="137"/>
    </location>
</feature>
<gene>
    <name evidence="5" type="ORF">AUQ44_16560</name>
</gene>
<dbReference type="AlphaFoldDB" id="A0A151JEX1"/>
<dbReference type="InterPro" id="IPR010332">
    <property type="entry name" value="ATPase_terminase-su_N"/>
</dbReference>
<comment type="caution">
    <text evidence="5">The sequence shown here is derived from an EMBL/GenBank/DDBJ whole genome shotgun (WGS) entry which is preliminary data.</text>
</comment>
<dbReference type="Pfam" id="PF06056">
    <property type="entry name" value="Terminase_5"/>
    <property type="match status" value="1"/>
</dbReference>
<keyword evidence="1" id="KW-1188">Viral release from host cell</keyword>
<feature type="domain" description="Terminase large subunit gp17-like C-terminal" evidence="4">
    <location>
        <begin position="430"/>
        <end position="588"/>
    </location>
</feature>
<organism evidence="5 6">
    <name type="scientific">Vibrio cidicii</name>
    <dbReference type="NCBI Taxonomy" id="1763883"/>
    <lineage>
        <taxon>Bacteria</taxon>
        <taxon>Pseudomonadati</taxon>
        <taxon>Pseudomonadota</taxon>
        <taxon>Gammaproteobacteria</taxon>
        <taxon>Vibrionales</taxon>
        <taxon>Vibrionaceae</taxon>
        <taxon>Vibrio</taxon>
    </lineage>
</organism>
<feature type="domain" description="Terminase ATPase subunit N-terminal" evidence="3">
    <location>
        <begin position="6"/>
        <end position="63"/>
    </location>
</feature>
<evidence type="ECO:0000259" key="3">
    <source>
        <dbReference type="Pfam" id="PF06056"/>
    </source>
</evidence>
<evidence type="ECO:0000313" key="6">
    <source>
        <dbReference type="Proteomes" id="UP000075349"/>
    </source>
</evidence>
<dbReference type="Pfam" id="PF17289">
    <property type="entry name" value="Terminase_6C"/>
    <property type="match status" value="1"/>
</dbReference>
<evidence type="ECO:0000256" key="2">
    <source>
        <dbReference type="SAM" id="MobiDB-lite"/>
    </source>
</evidence>
<evidence type="ECO:0000313" key="5">
    <source>
        <dbReference type="EMBL" id="KYN24278.1"/>
    </source>
</evidence>
<dbReference type="Proteomes" id="UP000075349">
    <property type="component" value="Unassembled WGS sequence"/>
</dbReference>
<dbReference type="Gene3D" id="3.30.420.240">
    <property type="match status" value="1"/>
</dbReference>
<evidence type="ECO:0000256" key="1">
    <source>
        <dbReference type="ARBA" id="ARBA00022612"/>
    </source>
</evidence>
<dbReference type="Gene3D" id="3.40.50.300">
    <property type="entry name" value="P-loop containing nucleotide triphosphate hydrolases"/>
    <property type="match status" value="1"/>
</dbReference>
<name>A0A151JEX1_9VIBR</name>
<proteinExistence type="predicted"/>